<accession>A0A1I5FE18</accession>
<feature type="region of interest" description="Disordered" evidence="2">
    <location>
        <begin position="532"/>
        <end position="553"/>
    </location>
</feature>
<evidence type="ECO:0000256" key="3">
    <source>
        <dbReference type="SAM" id="SignalP"/>
    </source>
</evidence>
<dbReference type="Pfam" id="PF13100">
    <property type="entry name" value="OstA_2"/>
    <property type="match status" value="1"/>
</dbReference>
<dbReference type="AlphaFoldDB" id="A0A1I5FE18"/>
<dbReference type="InterPro" id="IPR052037">
    <property type="entry name" value="LPS_export_LptA"/>
</dbReference>
<dbReference type="STRING" id="226506.SAMN04488519_104341"/>
<dbReference type="RefSeq" id="WP_091652928.1">
    <property type="nucleotide sequence ID" value="NZ_FOVW01000004.1"/>
</dbReference>
<dbReference type="GO" id="GO:0017089">
    <property type="term" value="F:glycolipid transfer activity"/>
    <property type="evidence" value="ECO:0007669"/>
    <property type="project" value="TreeGrafter"/>
</dbReference>
<evidence type="ECO:0000313" key="5">
    <source>
        <dbReference type="EMBL" id="SFO21873.1"/>
    </source>
</evidence>
<feature type="chain" id="PRO_5011538761" evidence="3">
    <location>
        <begin position="24"/>
        <end position="553"/>
    </location>
</feature>
<feature type="compositionally biased region" description="Low complexity" evidence="2">
    <location>
        <begin position="544"/>
        <end position="553"/>
    </location>
</feature>
<organism evidence="5 6">
    <name type="scientific">Algoriphagus ornithinivorans</name>
    <dbReference type="NCBI Taxonomy" id="226506"/>
    <lineage>
        <taxon>Bacteria</taxon>
        <taxon>Pseudomonadati</taxon>
        <taxon>Bacteroidota</taxon>
        <taxon>Cytophagia</taxon>
        <taxon>Cytophagales</taxon>
        <taxon>Cyclobacteriaceae</taxon>
        <taxon>Algoriphagus</taxon>
    </lineage>
</organism>
<keyword evidence="1 3" id="KW-0732">Signal</keyword>
<feature type="domain" description="Organic solvent tolerance-like N-terminal" evidence="4">
    <location>
        <begin position="32"/>
        <end position="180"/>
    </location>
</feature>
<gene>
    <name evidence="5" type="ORF">SAMN04488519_104341</name>
</gene>
<sequence length="553" mass="63696">MKKSPFSFLSILIFTLWTFSSFGQGTNTLEILKADSLKGANGFERLLGSVRMKNQNTLISCDSAHFFRTSNMAKLYGRVLIEDQEDPVTTRSTYAEYDGNTKLAKLRNKVVFTNGETTLYTDYLNYDRAQNIATYFNKGKVVDSTNVLTSERGRYEVNRERITFLDKVVLVNPDYTMKTEYLVYLTIPKTAETKGLTNLVSKEGNTLDAQKGSFYDTQNKNFRFFDGVVETETSRVKAEELLYKELEAYYEGKENVRVFNKERQVEIFGDVGQYWEDRGYSLVHGKALVRRYFEKDTLYLTADTLISQDHESDSAKYLLAFHSINLIKADLSGIADSLVYNYNDSTIQLFQDPVIWNQKSQISADSMVFYIENEELKRVFMKEKAFAIMTDTLTNFNQMKGRKMTGFFEEGQISKLNIEGNGESLYFALEGDTLTQGVNRTLSATIELKFKEGAIKRVKYDIKPDGRFIPVQKLDEKSSRLDGFLWRLEEKPVLDSIFAWRPVIEIDPDQKNLFNEPNAEIRMPTEEEIQKSLEKRGLNKKKPVLTPLKTKNN</sequence>
<feature type="signal peptide" evidence="3">
    <location>
        <begin position="1"/>
        <end position="23"/>
    </location>
</feature>
<dbReference type="EMBL" id="FOVW01000004">
    <property type="protein sequence ID" value="SFO21873.1"/>
    <property type="molecule type" value="Genomic_DNA"/>
</dbReference>
<dbReference type="GO" id="GO:0030288">
    <property type="term" value="C:outer membrane-bounded periplasmic space"/>
    <property type="evidence" value="ECO:0007669"/>
    <property type="project" value="TreeGrafter"/>
</dbReference>
<reference evidence="6" key="1">
    <citation type="submission" date="2016-10" db="EMBL/GenBank/DDBJ databases">
        <authorList>
            <person name="Varghese N."/>
            <person name="Submissions S."/>
        </authorList>
    </citation>
    <scope>NUCLEOTIDE SEQUENCE [LARGE SCALE GENOMIC DNA]</scope>
    <source>
        <strain evidence="6">DSM 15282</strain>
    </source>
</reference>
<dbReference type="Gene3D" id="2.60.450.10">
    <property type="entry name" value="Lipopolysaccharide (LPS) transport protein A like domain"/>
    <property type="match status" value="2"/>
</dbReference>
<dbReference type="Proteomes" id="UP000199564">
    <property type="component" value="Unassembled WGS sequence"/>
</dbReference>
<dbReference type="GO" id="GO:0009279">
    <property type="term" value="C:cell outer membrane"/>
    <property type="evidence" value="ECO:0007669"/>
    <property type="project" value="TreeGrafter"/>
</dbReference>
<evidence type="ECO:0000256" key="1">
    <source>
        <dbReference type="ARBA" id="ARBA00022729"/>
    </source>
</evidence>
<dbReference type="GO" id="GO:0015920">
    <property type="term" value="P:lipopolysaccharide transport"/>
    <property type="evidence" value="ECO:0007669"/>
    <property type="project" value="TreeGrafter"/>
</dbReference>
<evidence type="ECO:0000313" key="6">
    <source>
        <dbReference type="Proteomes" id="UP000199564"/>
    </source>
</evidence>
<protein>
    <submittedName>
        <fullName evidence="5">Lipopolysaccharide export system protein LptA</fullName>
    </submittedName>
</protein>
<keyword evidence="6" id="KW-1185">Reference proteome</keyword>
<evidence type="ECO:0000259" key="4">
    <source>
        <dbReference type="Pfam" id="PF13100"/>
    </source>
</evidence>
<evidence type="ECO:0000256" key="2">
    <source>
        <dbReference type="SAM" id="MobiDB-lite"/>
    </source>
</evidence>
<proteinExistence type="predicted"/>
<dbReference type="PANTHER" id="PTHR36504:SF1">
    <property type="entry name" value="LIPOPOLYSACCHARIDE EXPORT SYSTEM PROTEIN LPTA"/>
    <property type="match status" value="1"/>
</dbReference>
<name>A0A1I5FE18_9BACT</name>
<dbReference type="InterPro" id="IPR005653">
    <property type="entry name" value="OstA-like_N"/>
</dbReference>
<dbReference type="PANTHER" id="PTHR36504">
    <property type="entry name" value="LIPOPOLYSACCHARIDE EXPORT SYSTEM PROTEIN LPTA"/>
    <property type="match status" value="1"/>
</dbReference>